<evidence type="ECO:0000313" key="3">
    <source>
        <dbReference type="Proteomes" id="UP001208690"/>
    </source>
</evidence>
<dbReference type="EMBL" id="JALIEB010000004">
    <property type="protein sequence ID" value="MCV3271283.1"/>
    <property type="molecule type" value="Genomic_DNA"/>
</dbReference>
<dbReference type="RefSeq" id="WP_263843610.1">
    <property type="nucleotide sequence ID" value="NZ_JALIEB010000004.1"/>
</dbReference>
<comment type="caution">
    <text evidence="2">The sequence shown here is derived from an EMBL/GenBank/DDBJ whole genome shotgun (WGS) entry which is preliminary data.</text>
</comment>
<dbReference type="InterPro" id="IPR013216">
    <property type="entry name" value="Methyltransf_11"/>
</dbReference>
<protein>
    <submittedName>
        <fullName evidence="2">Methyltransferase domain-containing protein</fullName>
    </submittedName>
</protein>
<organism evidence="2 3">
    <name type="scientific">Roseobacter sinensis</name>
    <dbReference type="NCBI Taxonomy" id="2931391"/>
    <lineage>
        <taxon>Bacteria</taxon>
        <taxon>Pseudomonadati</taxon>
        <taxon>Pseudomonadota</taxon>
        <taxon>Alphaproteobacteria</taxon>
        <taxon>Rhodobacterales</taxon>
        <taxon>Roseobacteraceae</taxon>
        <taxon>Roseobacter</taxon>
    </lineage>
</organism>
<evidence type="ECO:0000259" key="1">
    <source>
        <dbReference type="Pfam" id="PF08241"/>
    </source>
</evidence>
<keyword evidence="3" id="KW-1185">Reference proteome</keyword>
<dbReference type="Gene3D" id="3.40.50.150">
    <property type="entry name" value="Vaccinia Virus protein VP39"/>
    <property type="match status" value="1"/>
</dbReference>
<dbReference type="PANTHER" id="PTHR43591:SF24">
    <property type="entry name" value="2-METHOXY-6-POLYPRENYL-1,4-BENZOQUINOL METHYLASE, MITOCHONDRIAL"/>
    <property type="match status" value="1"/>
</dbReference>
<dbReference type="GO" id="GO:0008168">
    <property type="term" value="F:methyltransferase activity"/>
    <property type="evidence" value="ECO:0007669"/>
    <property type="project" value="UniProtKB-KW"/>
</dbReference>
<proteinExistence type="predicted"/>
<dbReference type="SUPFAM" id="SSF53335">
    <property type="entry name" value="S-adenosyl-L-methionine-dependent methyltransferases"/>
    <property type="match status" value="1"/>
</dbReference>
<dbReference type="InterPro" id="IPR029063">
    <property type="entry name" value="SAM-dependent_MTases_sf"/>
</dbReference>
<feature type="domain" description="Methyltransferase type 11" evidence="1">
    <location>
        <begin position="56"/>
        <end position="147"/>
    </location>
</feature>
<dbReference type="GO" id="GO:0032259">
    <property type="term" value="P:methylation"/>
    <property type="evidence" value="ECO:0007669"/>
    <property type="project" value="UniProtKB-KW"/>
</dbReference>
<keyword evidence="2" id="KW-0808">Transferase</keyword>
<evidence type="ECO:0000313" key="2">
    <source>
        <dbReference type="EMBL" id="MCV3271283.1"/>
    </source>
</evidence>
<accession>A0ABT3BDN8</accession>
<sequence length="223" mass="24230">MTLVDYKPPDLVPLYDRLASSYDRLHRRWLRHAGGEAQAALEAAVRAFAAPDARLLDAGCGTGAFARRLVAEGFAPNRLTLLDPSEAMLQRCTDIPSDKVLGRLEAMPFEDHTFDVLTCAWALETSTDLTLAIAEMFRVLRPGGLLCLAFCADQPPRGVMDWIISRTLQLRGTGRFLSVRGVTALIEAQGSSRVVSVPLTGPVATVIAQRAQVEGYSVLPARP</sequence>
<gene>
    <name evidence="2" type="ORF">MUB52_07585</name>
</gene>
<dbReference type="CDD" id="cd02440">
    <property type="entry name" value="AdoMet_MTases"/>
    <property type="match status" value="1"/>
</dbReference>
<dbReference type="PANTHER" id="PTHR43591">
    <property type="entry name" value="METHYLTRANSFERASE"/>
    <property type="match status" value="1"/>
</dbReference>
<reference evidence="2 3" key="1">
    <citation type="submission" date="2022-04" db="EMBL/GenBank/DDBJ databases">
        <title>Roseobacter sp. WL0113 is a bacterium isolated from neritic sediment.</title>
        <authorList>
            <person name="Wang L."/>
            <person name="He W."/>
            <person name="Zhang D.-F."/>
        </authorList>
    </citation>
    <scope>NUCLEOTIDE SEQUENCE [LARGE SCALE GENOMIC DNA]</scope>
    <source>
        <strain evidence="2 3">WL0113</strain>
    </source>
</reference>
<name>A0ABT3BDN8_9RHOB</name>
<keyword evidence="2" id="KW-0489">Methyltransferase</keyword>
<dbReference type="Proteomes" id="UP001208690">
    <property type="component" value="Unassembled WGS sequence"/>
</dbReference>
<dbReference type="Pfam" id="PF08241">
    <property type="entry name" value="Methyltransf_11"/>
    <property type="match status" value="1"/>
</dbReference>